<dbReference type="AlphaFoldDB" id="A0A1N6EGK8"/>
<dbReference type="SUPFAM" id="SSF101790">
    <property type="entry name" value="Aminomethyltransferase beta-barrel domain"/>
    <property type="match status" value="1"/>
</dbReference>
<reference evidence="11 12" key="1">
    <citation type="submission" date="2016-11" db="EMBL/GenBank/DDBJ databases">
        <authorList>
            <person name="Jaros S."/>
            <person name="Januszkiewicz K."/>
            <person name="Wedrychowicz H."/>
        </authorList>
    </citation>
    <scope>NUCLEOTIDE SEQUENCE [LARGE SCALE GENOMIC DNA]</scope>
    <source>
        <strain evidence="11 12">GAS86</strain>
    </source>
</reference>
<feature type="binding site" evidence="8">
    <location>
        <position position="233"/>
    </location>
    <ligand>
        <name>substrate</name>
    </ligand>
</feature>
<dbReference type="GO" id="GO:0004047">
    <property type="term" value="F:aminomethyltransferase activity"/>
    <property type="evidence" value="ECO:0007669"/>
    <property type="project" value="UniProtKB-UniRule"/>
</dbReference>
<dbReference type="FunFam" id="3.30.70.1400:FF:000001">
    <property type="entry name" value="Aminomethyltransferase"/>
    <property type="match status" value="1"/>
</dbReference>
<accession>A0A1N6EGK8</accession>
<dbReference type="HAMAP" id="MF_00259">
    <property type="entry name" value="GcvT"/>
    <property type="match status" value="1"/>
</dbReference>
<evidence type="ECO:0000256" key="7">
    <source>
        <dbReference type="HAMAP-Rule" id="MF_00259"/>
    </source>
</evidence>
<comment type="function">
    <text evidence="7">The glycine cleavage system catalyzes the degradation of glycine.</text>
</comment>
<evidence type="ECO:0000259" key="9">
    <source>
        <dbReference type="Pfam" id="PF01571"/>
    </source>
</evidence>
<evidence type="ECO:0000256" key="6">
    <source>
        <dbReference type="ARBA" id="ARBA00047665"/>
    </source>
</evidence>
<dbReference type="Pfam" id="PF08669">
    <property type="entry name" value="GCV_T_C"/>
    <property type="match status" value="1"/>
</dbReference>
<evidence type="ECO:0000256" key="2">
    <source>
        <dbReference type="ARBA" id="ARBA00012616"/>
    </source>
</evidence>
<dbReference type="GO" id="GO:0019464">
    <property type="term" value="P:glycine decarboxylation via glycine cleavage system"/>
    <property type="evidence" value="ECO:0007669"/>
    <property type="project" value="UniProtKB-UniRule"/>
</dbReference>
<dbReference type="NCBIfam" id="NF001567">
    <property type="entry name" value="PRK00389.1"/>
    <property type="match status" value="1"/>
</dbReference>
<dbReference type="PIRSF" id="PIRSF006487">
    <property type="entry name" value="GcvT"/>
    <property type="match status" value="1"/>
</dbReference>
<feature type="domain" description="Aminomethyltransferase C-terminal" evidence="10">
    <location>
        <begin position="316"/>
        <end position="393"/>
    </location>
</feature>
<dbReference type="InterPro" id="IPR028896">
    <property type="entry name" value="GcvT/YgfZ/DmdA"/>
</dbReference>
<protein>
    <recommendedName>
        <fullName evidence="2 7">Aminomethyltransferase</fullName>
        <ecNumber evidence="2 7">2.1.2.10</ecNumber>
    </recommendedName>
    <alternativeName>
        <fullName evidence="5 7">Glycine cleavage system T protein</fullName>
    </alternativeName>
</protein>
<evidence type="ECO:0000256" key="4">
    <source>
        <dbReference type="ARBA" id="ARBA00022679"/>
    </source>
</evidence>
<evidence type="ECO:0000256" key="1">
    <source>
        <dbReference type="ARBA" id="ARBA00008609"/>
    </source>
</evidence>
<evidence type="ECO:0000256" key="5">
    <source>
        <dbReference type="ARBA" id="ARBA00031395"/>
    </source>
</evidence>
<dbReference type="Proteomes" id="UP000184693">
    <property type="component" value="Unassembled WGS sequence"/>
</dbReference>
<dbReference type="Gene3D" id="3.30.70.1400">
    <property type="entry name" value="Aminomethyltransferase beta-barrel domains"/>
    <property type="match status" value="1"/>
</dbReference>
<evidence type="ECO:0000313" key="12">
    <source>
        <dbReference type="Proteomes" id="UP000184693"/>
    </source>
</evidence>
<dbReference type="FunFam" id="4.10.1250.10:FF:000001">
    <property type="entry name" value="Aminomethyltransferase"/>
    <property type="match status" value="1"/>
</dbReference>
<dbReference type="InterPro" id="IPR029043">
    <property type="entry name" value="GcvT/YgfZ_C"/>
</dbReference>
<evidence type="ECO:0000259" key="10">
    <source>
        <dbReference type="Pfam" id="PF08669"/>
    </source>
</evidence>
<dbReference type="PANTHER" id="PTHR43757:SF2">
    <property type="entry name" value="AMINOMETHYLTRANSFERASE, MITOCHONDRIAL"/>
    <property type="match status" value="1"/>
</dbReference>
<dbReference type="InterPro" id="IPR027266">
    <property type="entry name" value="TrmE/GcvT-like"/>
</dbReference>
<feature type="domain" description="GCVT N-terminal" evidence="9">
    <location>
        <begin position="40"/>
        <end position="295"/>
    </location>
</feature>
<dbReference type="InterPro" id="IPR013977">
    <property type="entry name" value="GcvT_C"/>
</dbReference>
<dbReference type="Gene3D" id="4.10.1250.10">
    <property type="entry name" value="Aminomethyltransferase fragment"/>
    <property type="match status" value="1"/>
</dbReference>
<evidence type="ECO:0000313" key="11">
    <source>
        <dbReference type="EMBL" id="SIN82027.1"/>
    </source>
</evidence>
<sequence>MHGIARRLLAARNEAAWPFCYPSRLPEALMTELKHTPLNATHRALKARMVDFGGWDMPVNYGSQIDEHHAVRTDAGMFDVSHMCVVDFTGERVRAFFEHAIANNVGKLQTPGKALYTCLLNPNGGVIDDLIVYFFSETHFRLVVNAATAEKDIAWFGKLNGEGSYGLTITPRRDLSIVAVQGPNAREKVWQVAPSTRTSTELLKPFNAAIVENTPFGELMVARTGYTGEDGFEIVLPSTSVCEFWDALVRQGVRPAGLGARDTLRLEAGMNLYGQDMDDNVSPLDAGLAWTVDLNSPRDFVGKAKLEADGCQCAFVGLILQKENGKAAGVLRAHQKVVTPHGEGEITSGTFSPTMQESIAFARVPKDVKPGDVVHVQIRDKALPASVVKLPFVRNGKVLAA</sequence>
<dbReference type="SUPFAM" id="SSF103025">
    <property type="entry name" value="Folate-binding domain"/>
    <property type="match status" value="1"/>
</dbReference>
<dbReference type="Gene3D" id="3.30.1360.120">
    <property type="entry name" value="Probable tRNA modification gtpase trme, domain 1"/>
    <property type="match status" value="1"/>
</dbReference>
<name>A0A1N6EGK8_9BURK</name>
<gene>
    <name evidence="7" type="primary">gcvT</name>
    <name evidence="11" type="ORF">SAMN05444168_0601</name>
</gene>
<dbReference type="Gene3D" id="2.40.30.110">
    <property type="entry name" value="Aminomethyltransferase beta-barrel domains"/>
    <property type="match status" value="1"/>
</dbReference>
<evidence type="ECO:0000256" key="3">
    <source>
        <dbReference type="ARBA" id="ARBA00022576"/>
    </source>
</evidence>
<dbReference type="InterPro" id="IPR006223">
    <property type="entry name" value="GcvT"/>
</dbReference>
<dbReference type="GO" id="GO:0005829">
    <property type="term" value="C:cytosol"/>
    <property type="evidence" value="ECO:0007669"/>
    <property type="project" value="TreeGrafter"/>
</dbReference>
<organism evidence="11 12">
    <name type="scientific">Paraburkholderia phenazinium</name>
    <dbReference type="NCBI Taxonomy" id="60549"/>
    <lineage>
        <taxon>Bacteria</taxon>
        <taxon>Pseudomonadati</taxon>
        <taxon>Pseudomonadota</taxon>
        <taxon>Betaproteobacteria</taxon>
        <taxon>Burkholderiales</taxon>
        <taxon>Burkholderiaceae</taxon>
        <taxon>Paraburkholderia</taxon>
    </lineage>
</organism>
<dbReference type="Pfam" id="PF01571">
    <property type="entry name" value="GCV_T"/>
    <property type="match status" value="1"/>
</dbReference>
<dbReference type="NCBIfam" id="TIGR00528">
    <property type="entry name" value="gcvT"/>
    <property type="match status" value="1"/>
</dbReference>
<evidence type="ECO:0000256" key="8">
    <source>
        <dbReference type="PIRSR" id="PIRSR006487-1"/>
    </source>
</evidence>
<dbReference type="InterPro" id="IPR022903">
    <property type="entry name" value="GcvT_bac"/>
</dbReference>
<comment type="similarity">
    <text evidence="1 7">Belongs to the GcvT family.</text>
</comment>
<comment type="catalytic activity">
    <reaction evidence="6 7">
        <text>N(6)-[(R)-S(8)-aminomethyldihydrolipoyl]-L-lysyl-[protein] + (6S)-5,6,7,8-tetrahydrofolate = N(6)-[(R)-dihydrolipoyl]-L-lysyl-[protein] + (6R)-5,10-methylene-5,6,7,8-tetrahydrofolate + NH4(+)</text>
        <dbReference type="Rhea" id="RHEA:16945"/>
        <dbReference type="Rhea" id="RHEA-COMP:10475"/>
        <dbReference type="Rhea" id="RHEA-COMP:10492"/>
        <dbReference type="ChEBI" id="CHEBI:15636"/>
        <dbReference type="ChEBI" id="CHEBI:28938"/>
        <dbReference type="ChEBI" id="CHEBI:57453"/>
        <dbReference type="ChEBI" id="CHEBI:83100"/>
        <dbReference type="ChEBI" id="CHEBI:83143"/>
        <dbReference type="EC" id="2.1.2.10"/>
    </reaction>
</comment>
<dbReference type="GO" id="GO:0008483">
    <property type="term" value="F:transaminase activity"/>
    <property type="evidence" value="ECO:0007669"/>
    <property type="project" value="UniProtKB-KW"/>
</dbReference>
<dbReference type="EC" id="2.1.2.10" evidence="2 7"/>
<dbReference type="GO" id="GO:0032259">
    <property type="term" value="P:methylation"/>
    <property type="evidence" value="ECO:0007669"/>
    <property type="project" value="UniProtKB-KW"/>
</dbReference>
<proteinExistence type="inferred from homology"/>
<dbReference type="GO" id="GO:0005960">
    <property type="term" value="C:glycine cleavage complex"/>
    <property type="evidence" value="ECO:0007669"/>
    <property type="project" value="InterPro"/>
</dbReference>
<keyword evidence="3 7" id="KW-0032">Aminotransferase</keyword>
<keyword evidence="4 7" id="KW-0808">Transferase</keyword>
<dbReference type="GO" id="GO:0008168">
    <property type="term" value="F:methyltransferase activity"/>
    <property type="evidence" value="ECO:0007669"/>
    <property type="project" value="UniProtKB-KW"/>
</dbReference>
<dbReference type="PANTHER" id="PTHR43757">
    <property type="entry name" value="AMINOMETHYLTRANSFERASE"/>
    <property type="match status" value="1"/>
</dbReference>
<comment type="subunit">
    <text evidence="7">The glycine cleavage system is composed of four proteins: P, T, L and H.</text>
</comment>
<keyword evidence="11" id="KW-0489">Methyltransferase</keyword>
<dbReference type="InterPro" id="IPR006222">
    <property type="entry name" value="GCVT_N"/>
</dbReference>
<dbReference type="EMBL" id="FSRM01000001">
    <property type="protein sequence ID" value="SIN82027.1"/>
    <property type="molecule type" value="Genomic_DNA"/>
</dbReference>